<name>A0ACB7F0P6_NIBAL</name>
<keyword evidence="2" id="KW-1185">Reference proteome</keyword>
<gene>
    <name evidence="1" type="ORF">GBF38_003735</name>
</gene>
<feature type="non-terminal residue" evidence="1">
    <location>
        <position position="1"/>
    </location>
</feature>
<reference evidence="1" key="1">
    <citation type="submission" date="2020-04" db="EMBL/GenBank/DDBJ databases">
        <title>A chromosome-scale assembly and high-density genetic map of the yellow drum (Nibea albiflora) genome.</title>
        <authorList>
            <person name="Xu D."/>
            <person name="Zhang W."/>
            <person name="Chen R."/>
            <person name="Tan P."/>
            <person name="Wang L."/>
            <person name="Song H."/>
            <person name="Tian L."/>
            <person name="Zhu Q."/>
            <person name="Wang B."/>
        </authorList>
    </citation>
    <scope>NUCLEOTIDE SEQUENCE</scope>
    <source>
        <strain evidence="1">ZJHYS-2018</strain>
    </source>
</reference>
<comment type="caution">
    <text evidence="1">The sequence shown here is derived from an EMBL/GenBank/DDBJ whole genome shotgun (WGS) entry which is preliminary data.</text>
</comment>
<evidence type="ECO:0000313" key="2">
    <source>
        <dbReference type="Proteomes" id="UP000805704"/>
    </source>
</evidence>
<sequence>HVSMCVCPSETSLTDTEKQRWKDWITNGTEFGNVYDEAAETEKRGISNMPVELSSSSSFLPTKRGSAMKGSKRRKCHVFMQAEPREQTDQRD</sequence>
<dbReference type="EMBL" id="CM024807">
    <property type="protein sequence ID" value="KAG8007997.1"/>
    <property type="molecule type" value="Genomic_DNA"/>
</dbReference>
<protein>
    <submittedName>
        <fullName evidence="1">Uncharacterized protein</fullName>
    </submittedName>
</protein>
<evidence type="ECO:0000313" key="1">
    <source>
        <dbReference type="EMBL" id="KAG8007997.1"/>
    </source>
</evidence>
<dbReference type="Proteomes" id="UP000805704">
    <property type="component" value="Chromosome 19"/>
</dbReference>
<accession>A0ACB7F0P6</accession>
<proteinExistence type="predicted"/>
<organism evidence="1 2">
    <name type="scientific">Nibea albiflora</name>
    <name type="common">Yellow drum</name>
    <name type="synonym">Corvina albiflora</name>
    <dbReference type="NCBI Taxonomy" id="240163"/>
    <lineage>
        <taxon>Eukaryota</taxon>
        <taxon>Metazoa</taxon>
        <taxon>Chordata</taxon>
        <taxon>Craniata</taxon>
        <taxon>Vertebrata</taxon>
        <taxon>Euteleostomi</taxon>
        <taxon>Actinopterygii</taxon>
        <taxon>Neopterygii</taxon>
        <taxon>Teleostei</taxon>
        <taxon>Neoteleostei</taxon>
        <taxon>Acanthomorphata</taxon>
        <taxon>Eupercaria</taxon>
        <taxon>Sciaenidae</taxon>
        <taxon>Nibea</taxon>
    </lineage>
</organism>